<dbReference type="Proteomes" id="UP000092460">
    <property type="component" value="Unassembled WGS sequence"/>
</dbReference>
<dbReference type="EnsemblMetazoa" id="GPPI013373-RA">
    <property type="protein sequence ID" value="GPPI013373-PA"/>
    <property type="gene ID" value="GPPI013373"/>
</dbReference>
<name>A0A1B0AYV9_9MUSC</name>
<keyword evidence="1" id="KW-0812">Transmembrane</keyword>
<keyword evidence="1" id="KW-0472">Membrane</keyword>
<accession>A0A1B0AYV9</accession>
<dbReference type="VEuPathDB" id="VectorBase:GPPI013373"/>
<dbReference type="AlphaFoldDB" id="A0A1B0AYV9"/>
<keyword evidence="3" id="KW-1185">Reference proteome</keyword>
<reference evidence="3" key="1">
    <citation type="submission" date="2015-01" db="EMBL/GenBank/DDBJ databases">
        <authorList>
            <person name="Aksoy S."/>
            <person name="Warren W."/>
            <person name="Wilson R.K."/>
        </authorList>
    </citation>
    <scope>NUCLEOTIDE SEQUENCE [LARGE SCALE GENOMIC DNA]</scope>
    <source>
        <strain evidence="3">IAEA</strain>
    </source>
</reference>
<evidence type="ECO:0000313" key="2">
    <source>
        <dbReference type="EnsemblMetazoa" id="GPPI013373-PA"/>
    </source>
</evidence>
<protein>
    <submittedName>
        <fullName evidence="2">Uncharacterized protein</fullName>
    </submittedName>
</protein>
<reference evidence="2" key="2">
    <citation type="submission" date="2020-05" db="UniProtKB">
        <authorList>
            <consortium name="EnsemblMetazoa"/>
        </authorList>
    </citation>
    <scope>IDENTIFICATION</scope>
    <source>
        <strain evidence="2">IAEA</strain>
    </source>
</reference>
<proteinExistence type="predicted"/>
<keyword evidence="1" id="KW-1133">Transmembrane helix</keyword>
<organism evidence="2 3">
    <name type="scientific">Glossina palpalis gambiensis</name>
    <dbReference type="NCBI Taxonomy" id="67801"/>
    <lineage>
        <taxon>Eukaryota</taxon>
        <taxon>Metazoa</taxon>
        <taxon>Ecdysozoa</taxon>
        <taxon>Arthropoda</taxon>
        <taxon>Hexapoda</taxon>
        <taxon>Insecta</taxon>
        <taxon>Pterygota</taxon>
        <taxon>Neoptera</taxon>
        <taxon>Endopterygota</taxon>
        <taxon>Diptera</taxon>
        <taxon>Brachycera</taxon>
        <taxon>Muscomorpha</taxon>
        <taxon>Hippoboscoidea</taxon>
        <taxon>Glossinidae</taxon>
        <taxon>Glossina</taxon>
    </lineage>
</organism>
<feature type="transmembrane region" description="Helical" evidence="1">
    <location>
        <begin position="66"/>
        <end position="93"/>
    </location>
</feature>
<sequence length="112" mass="12649">MPPTPTPIPALLRIYNGKMTTTTYHDCANQHLGSSIWMSVCECKVYSTENARRQYLSKPLAGWLTAWLVGLLVGWLVGWLLACLLACLLAWYVSVKRGHIEDNVASFKFNFE</sequence>
<evidence type="ECO:0000256" key="1">
    <source>
        <dbReference type="SAM" id="Phobius"/>
    </source>
</evidence>
<evidence type="ECO:0000313" key="3">
    <source>
        <dbReference type="Proteomes" id="UP000092460"/>
    </source>
</evidence>
<dbReference type="EMBL" id="JXJN01005996">
    <property type="status" value="NOT_ANNOTATED_CDS"/>
    <property type="molecule type" value="Genomic_DNA"/>
</dbReference>